<protein>
    <submittedName>
        <fullName evidence="1">Uncharacterized protein</fullName>
    </submittedName>
</protein>
<accession>A0ACB8RV47</accession>
<dbReference type="Proteomes" id="UP000814033">
    <property type="component" value="Unassembled WGS sequence"/>
</dbReference>
<proteinExistence type="predicted"/>
<evidence type="ECO:0000313" key="2">
    <source>
        <dbReference type="Proteomes" id="UP000814033"/>
    </source>
</evidence>
<reference evidence="1" key="2">
    <citation type="journal article" date="2022" name="New Phytol.">
        <title>Evolutionary transition to the ectomycorrhizal habit in the genomes of a hyperdiverse lineage of mushroom-forming fungi.</title>
        <authorList>
            <person name="Looney B."/>
            <person name="Miyauchi S."/>
            <person name="Morin E."/>
            <person name="Drula E."/>
            <person name="Courty P.E."/>
            <person name="Kohler A."/>
            <person name="Kuo A."/>
            <person name="LaButti K."/>
            <person name="Pangilinan J."/>
            <person name="Lipzen A."/>
            <person name="Riley R."/>
            <person name="Andreopoulos W."/>
            <person name="He G."/>
            <person name="Johnson J."/>
            <person name="Nolan M."/>
            <person name="Tritt A."/>
            <person name="Barry K.W."/>
            <person name="Grigoriev I.V."/>
            <person name="Nagy L.G."/>
            <person name="Hibbett D."/>
            <person name="Henrissat B."/>
            <person name="Matheny P.B."/>
            <person name="Labbe J."/>
            <person name="Martin F.M."/>
        </authorList>
    </citation>
    <scope>NUCLEOTIDE SEQUENCE</scope>
    <source>
        <strain evidence="1">FP105234-sp</strain>
    </source>
</reference>
<name>A0ACB8RV47_9AGAM</name>
<reference evidence="1" key="1">
    <citation type="submission" date="2021-02" db="EMBL/GenBank/DDBJ databases">
        <authorList>
            <consortium name="DOE Joint Genome Institute"/>
            <person name="Ahrendt S."/>
            <person name="Looney B.P."/>
            <person name="Miyauchi S."/>
            <person name="Morin E."/>
            <person name="Drula E."/>
            <person name="Courty P.E."/>
            <person name="Chicoki N."/>
            <person name="Fauchery L."/>
            <person name="Kohler A."/>
            <person name="Kuo A."/>
            <person name="Labutti K."/>
            <person name="Pangilinan J."/>
            <person name="Lipzen A."/>
            <person name="Riley R."/>
            <person name="Andreopoulos W."/>
            <person name="He G."/>
            <person name="Johnson J."/>
            <person name="Barry K.W."/>
            <person name="Grigoriev I.V."/>
            <person name="Nagy L."/>
            <person name="Hibbett D."/>
            <person name="Henrissat B."/>
            <person name="Matheny P.B."/>
            <person name="Labbe J."/>
            <person name="Martin F."/>
        </authorList>
    </citation>
    <scope>NUCLEOTIDE SEQUENCE</scope>
    <source>
        <strain evidence="1">FP105234-sp</strain>
    </source>
</reference>
<gene>
    <name evidence="1" type="ORF">FA95DRAFT_1518447</name>
</gene>
<sequence length="402" mass="43978">MATNPPHNPDIELIFLGTGTSGSLPNVSCLTAPEDGDKPPCHTCLSTLRPEGKKNIRRNTSAVMRIDGKDGRKRTIVIDVGKNFHAAAIEWFPKYGLRHIDAVLITHAHADAMNGLDDLRGWTLRGAIQRYIDVYASQATYDEVERAFPYMVSKKFASGGGDVPEFKWHIYDDKVPFEIEGSGIEFTPLIVEHGQYFSSEPVPASSPTPVGLMTPIPSGANTPNLASPAPQISSLFLPPAAPAAPAKKEPYMCFGFKIQESIVYLSDVSRIPESSWEVLERPIVDGKPAPPFGAVILDCLRPVAHISHFGIGEAADHARKIGGTRTYLIGFGHEISHEEYVRIGEVVGGKELDEESLSPGERKCIDILKEHPGKDVWLRPSHDGLRLLVRPDGTVEDSTYDT</sequence>
<comment type="caution">
    <text evidence="1">The sequence shown here is derived from an EMBL/GenBank/DDBJ whole genome shotgun (WGS) entry which is preliminary data.</text>
</comment>
<evidence type="ECO:0000313" key="1">
    <source>
        <dbReference type="EMBL" id="KAI0047807.1"/>
    </source>
</evidence>
<dbReference type="EMBL" id="MU275897">
    <property type="protein sequence ID" value="KAI0047807.1"/>
    <property type="molecule type" value="Genomic_DNA"/>
</dbReference>
<organism evidence="1 2">
    <name type="scientific">Auriscalpium vulgare</name>
    <dbReference type="NCBI Taxonomy" id="40419"/>
    <lineage>
        <taxon>Eukaryota</taxon>
        <taxon>Fungi</taxon>
        <taxon>Dikarya</taxon>
        <taxon>Basidiomycota</taxon>
        <taxon>Agaricomycotina</taxon>
        <taxon>Agaricomycetes</taxon>
        <taxon>Russulales</taxon>
        <taxon>Auriscalpiaceae</taxon>
        <taxon>Auriscalpium</taxon>
    </lineage>
</organism>
<keyword evidence="2" id="KW-1185">Reference proteome</keyword>